<organism evidence="1 2">
    <name type="scientific">Candidatus Nomurabacteria bacterium GW2011_GWF2_43_24</name>
    <dbReference type="NCBI Taxonomy" id="1618778"/>
    <lineage>
        <taxon>Bacteria</taxon>
        <taxon>Candidatus Nomuraibacteriota</taxon>
    </lineage>
</organism>
<reference evidence="1 2" key="1">
    <citation type="journal article" date="2015" name="Nature">
        <title>rRNA introns, odd ribosomes, and small enigmatic genomes across a large radiation of phyla.</title>
        <authorList>
            <person name="Brown C.T."/>
            <person name="Hug L.A."/>
            <person name="Thomas B.C."/>
            <person name="Sharon I."/>
            <person name="Castelle C.J."/>
            <person name="Singh A."/>
            <person name="Wilkins M.J."/>
            <person name="Williams K.H."/>
            <person name="Banfield J.F."/>
        </authorList>
    </citation>
    <scope>NUCLEOTIDE SEQUENCE [LARGE SCALE GENOMIC DNA]</scope>
</reference>
<accession>A0A0G1HI72</accession>
<evidence type="ECO:0000313" key="2">
    <source>
        <dbReference type="Proteomes" id="UP000033907"/>
    </source>
</evidence>
<name>A0A0G1HI72_9BACT</name>
<sequence length="237" mass="26848">MLGSLFNKSSFGLDAGDGSIKFVELIDTKDGVRLGRHGEYKVHNKRELKETFSALKKIFGSKPVHLSLGYQDKEKIKEHILTLKNFGIKTKSSEHRTHAIGRSVIKKGDFGTYMLVNHGKEKSDIFIFSGGALVYHIPASASVYFLRDEIAKRFLHWHIKKGEEWENIRLPIKKIIVCGNAPNLAEFVEHLALHLRHRVETGNVWVNILDTSEHIPEIILEESFDYASALGAALKEF</sequence>
<comment type="caution">
    <text evidence="1">The sequence shown here is derived from an EMBL/GenBank/DDBJ whole genome shotgun (WGS) entry which is preliminary data.</text>
</comment>
<proteinExistence type="predicted"/>
<dbReference type="EMBL" id="LCGH01000012">
    <property type="protein sequence ID" value="KKT10544.1"/>
    <property type="molecule type" value="Genomic_DNA"/>
</dbReference>
<protein>
    <submittedName>
        <fullName evidence="1">Type IV pilus assembly protein PilM</fullName>
    </submittedName>
</protein>
<evidence type="ECO:0000313" key="1">
    <source>
        <dbReference type="EMBL" id="KKT10544.1"/>
    </source>
</evidence>
<gene>
    <name evidence="1" type="ORF">UV91_C0012G0008</name>
</gene>
<dbReference type="Proteomes" id="UP000033907">
    <property type="component" value="Unassembled WGS sequence"/>
</dbReference>
<dbReference type="AlphaFoldDB" id="A0A0G1HI72"/>